<reference evidence="9" key="1">
    <citation type="journal article" date="2016" name="Nat. Genet.">
        <title>A high-quality carrot genome assembly provides new insights into carotenoid accumulation and asterid genome evolution.</title>
        <authorList>
            <person name="Iorizzo M."/>
            <person name="Ellison S."/>
            <person name="Senalik D."/>
            <person name="Zeng P."/>
            <person name="Satapoomin P."/>
            <person name="Huang J."/>
            <person name="Bowman M."/>
            <person name="Iovene M."/>
            <person name="Sanseverino W."/>
            <person name="Cavagnaro P."/>
            <person name="Yildiz M."/>
            <person name="Macko-Podgorni A."/>
            <person name="Moranska E."/>
            <person name="Grzebelus E."/>
            <person name="Grzebelus D."/>
            <person name="Ashrafi H."/>
            <person name="Zheng Z."/>
            <person name="Cheng S."/>
            <person name="Spooner D."/>
            <person name="Van Deynze A."/>
            <person name="Simon P."/>
        </authorList>
    </citation>
    <scope>NUCLEOTIDE SEQUENCE</scope>
    <source>
        <tissue evidence="9">Leaf</tissue>
    </source>
</reference>
<evidence type="ECO:0000256" key="3">
    <source>
        <dbReference type="ARBA" id="ARBA00006958"/>
    </source>
</evidence>
<evidence type="ECO:0000313" key="9">
    <source>
        <dbReference type="EMBL" id="WOG82627.1"/>
    </source>
</evidence>
<dbReference type="Proteomes" id="UP000077755">
    <property type="component" value="Chromosome 1"/>
</dbReference>
<evidence type="ECO:0000256" key="5">
    <source>
        <dbReference type="ARBA" id="ARBA00022723"/>
    </source>
</evidence>
<dbReference type="GO" id="GO:0016787">
    <property type="term" value="F:hydrolase activity"/>
    <property type="evidence" value="ECO:0007669"/>
    <property type="project" value="UniProtKB-KW"/>
</dbReference>
<dbReference type="InterPro" id="IPR045249">
    <property type="entry name" value="HARBI1-like"/>
</dbReference>
<sequence length="163" mass="19320">MLLITYVLVVPVNQQARYRGRDRCECYQNILCIYDFNMVFIFVWAGWEGISHDSKILVEVALNPYSSFPIPPPNKYYLCDVAYTNTRGYFTPYRNTRYLLADFHRQCALNKEEKSNHIHARLRKFIERAYGVLKARFAILKQMDPYSFSTQREIVIAVLQFKI</sequence>
<keyword evidence="5" id="KW-0479">Metal-binding</keyword>
<evidence type="ECO:0000256" key="7">
    <source>
        <dbReference type="ARBA" id="ARBA00023242"/>
    </source>
</evidence>
<proteinExistence type="inferred from homology"/>
<dbReference type="Pfam" id="PF13359">
    <property type="entry name" value="DDE_Tnp_4"/>
    <property type="match status" value="1"/>
</dbReference>
<keyword evidence="4" id="KW-0540">Nuclease</keyword>
<evidence type="ECO:0000259" key="8">
    <source>
        <dbReference type="Pfam" id="PF13359"/>
    </source>
</evidence>
<comment type="cofactor">
    <cofactor evidence="1">
        <name>a divalent metal cation</name>
        <dbReference type="ChEBI" id="CHEBI:60240"/>
    </cofactor>
</comment>
<comment type="similarity">
    <text evidence="3">Belongs to the HARBI1 family.</text>
</comment>
<dbReference type="InterPro" id="IPR027806">
    <property type="entry name" value="HARBI1_dom"/>
</dbReference>
<reference evidence="9" key="2">
    <citation type="submission" date="2022-03" db="EMBL/GenBank/DDBJ databases">
        <title>Draft title - Genomic analysis of global carrot germplasm unveils the trajectory of domestication and the origin of high carotenoid orange carrot.</title>
        <authorList>
            <person name="Iorizzo M."/>
            <person name="Ellison S."/>
            <person name="Senalik D."/>
            <person name="Macko-Podgorni A."/>
            <person name="Grzebelus D."/>
            <person name="Bostan H."/>
            <person name="Rolling W."/>
            <person name="Curaba J."/>
            <person name="Simon P."/>
        </authorList>
    </citation>
    <scope>NUCLEOTIDE SEQUENCE</scope>
    <source>
        <tissue evidence="9">Leaf</tissue>
    </source>
</reference>
<evidence type="ECO:0000313" key="10">
    <source>
        <dbReference type="Proteomes" id="UP000077755"/>
    </source>
</evidence>
<keyword evidence="10" id="KW-1185">Reference proteome</keyword>
<evidence type="ECO:0000256" key="1">
    <source>
        <dbReference type="ARBA" id="ARBA00001968"/>
    </source>
</evidence>
<organism evidence="9 10">
    <name type="scientific">Daucus carota subsp. sativus</name>
    <name type="common">Carrot</name>
    <dbReference type="NCBI Taxonomy" id="79200"/>
    <lineage>
        <taxon>Eukaryota</taxon>
        <taxon>Viridiplantae</taxon>
        <taxon>Streptophyta</taxon>
        <taxon>Embryophyta</taxon>
        <taxon>Tracheophyta</taxon>
        <taxon>Spermatophyta</taxon>
        <taxon>Magnoliopsida</taxon>
        <taxon>eudicotyledons</taxon>
        <taxon>Gunneridae</taxon>
        <taxon>Pentapetalae</taxon>
        <taxon>asterids</taxon>
        <taxon>campanulids</taxon>
        <taxon>Apiales</taxon>
        <taxon>Apiaceae</taxon>
        <taxon>Apioideae</taxon>
        <taxon>Scandiceae</taxon>
        <taxon>Daucinae</taxon>
        <taxon>Daucus</taxon>
        <taxon>Daucus sect. Daucus</taxon>
    </lineage>
</organism>
<dbReference type="GO" id="GO:0005634">
    <property type="term" value="C:nucleus"/>
    <property type="evidence" value="ECO:0007669"/>
    <property type="project" value="UniProtKB-SubCell"/>
</dbReference>
<evidence type="ECO:0000256" key="2">
    <source>
        <dbReference type="ARBA" id="ARBA00004123"/>
    </source>
</evidence>
<dbReference type="PANTHER" id="PTHR22930">
    <property type="match status" value="1"/>
</dbReference>
<name>A0AAF0W3N2_DAUCS</name>
<dbReference type="PANTHER" id="PTHR22930:SF265">
    <property type="entry name" value="MYB_SANT-LIKE DOMAIN, HARBINGER TRANSPOSASE-DERIVED NUCLEASE DOMAIN-CONTAINING PROTEIN"/>
    <property type="match status" value="1"/>
</dbReference>
<evidence type="ECO:0000256" key="4">
    <source>
        <dbReference type="ARBA" id="ARBA00022722"/>
    </source>
</evidence>
<evidence type="ECO:0000256" key="6">
    <source>
        <dbReference type="ARBA" id="ARBA00022801"/>
    </source>
</evidence>
<dbReference type="GO" id="GO:0004518">
    <property type="term" value="F:nuclease activity"/>
    <property type="evidence" value="ECO:0007669"/>
    <property type="project" value="UniProtKB-KW"/>
</dbReference>
<keyword evidence="6" id="KW-0378">Hydrolase</keyword>
<feature type="domain" description="DDE Tnp4" evidence="8">
    <location>
        <begin position="14"/>
        <end position="156"/>
    </location>
</feature>
<dbReference type="EMBL" id="CP093343">
    <property type="protein sequence ID" value="WOG82627.1"/>
    <property type="molecule type" value="Genomic_DNA"/>
</dbReference>
<comment type="subcellular location">
    <subcellularLocation>
        <location evidence="2">Nucleus</location>
    </subcellularLocation>
</comment>
<protein>
    <recommendedName>
        <fullName evidence="8">DDE Tnp4 domain-containing protein</fullName>
    </recommendedName>
</protein>
<accession>A0AAF0W3N2</accession>
<gene>
    <name evidence="9" type="ORF">DCAR_0101793</name>
</gene>
<dbReference type="GO" id="GO:0046872">
    <property type="term" value="F:metal ion binding"/>
    <property type="evidence" value="ECO:0007669"/>
    <property type="project" value="UniProtKB-KW"/>
</dbReference>
<dbReference type="AlphaFoldDB" id="A0AAF0W3N2"/>
<keyword evidence="7" id="KW-0539">Nucleus</keyword>